<dbReference type="EMBL" id="JH711579">
    <property type="protein sequence ID" value="EIW80660.1"/>
    <property type="molecule type" value="Genomic_DNA"/>
</dbReference>
<keyword evidence="3" id="KW-1185">Reference proteome</keyword>
<dbReference type="RefSeq" id="XP_007769553.1">
    <property type="nucleotide sequence ID" value="XM_007771363.1"/>
</dbReference>
<dbReference type="SUPFAM" id="SSF47616">
    <property type="entry name" value="GST C-terminal domain-like"/>
    <property type="match status" value="1"/>
</dbReference>
<gene>
    <name evidence="2" type="ORF">CONPUDRAFT_154675</name>
</gene>
<evidence type="ECO:0008006" key="4">
    <source>
        <dbReference type="Google" id="ProtNLM"/>
    </source>
</evidence>
<dbReference type="InterPro" id="IPR036282">
    <property type="entry name" value="Glutathione-S-Trfase_C_sf"/>
</dbReference>
<protein>
    <recommendedName>
        <fullName evidence="4">GST C-terminal domain-containing protein</fullName>
    </recommendedName>
</protein>
<comment type="caution">
    <text evidence="2">The sequence shown here is derived from an EMBL/GenBank/DDBJ whole genome shotgun (WGS) entry which is preliminary data.</text>
</comment>
<feature type="region of interest" description="Disordered" evidence="1">
    <location>
        <begin position="1"/>
        <end position="21"/>
    </location>
</feature>
<evidence type="ECO:0000313" key="3">
    <source>
        <dbReference type="Proteomes" id="UP000053558"/>
    </source>
</evidence>
<dbReference type="OrthoDB" id="249703at2759"/>
<name>A0A5M3MNS0_CONPW</name>
<evidence type="ECO:0000256" key="1">
    <source>
        <dbReference type="SAM" id="MobiDB-lite"/>
    </source>
</evidence>
<evidence type="ECO:0000313" key="2">
    <source>
        <dbReference type="EMBL" id="EIW80660.1"/>
    </source>
</evidence>
<dbReference type="Gene3D" id="1.20.1050.10">
    <property type="match status" value="1"/>
</dbReference>
<dbReference type="GeneID" id="19203299"/>
<organism evidence="2 3">
    <name type="scientific">Coniophora puteana (strain RWD-64-598)</name>
    <name type="common">Brown rot fungus</name>
    <dbReference type="NCBI Taxonomy" id="741705"/>
    <lineage>
        <taxon>Eukaryota</taxon>
        <taxon>Fungi</taxon>
        <taxon>Dikarya</taxon>
        <taxon>Basidiomycota</taxon>
        <taxon>Agaricomycotina</taxon>
        <taxon>Agaricomycetes</taxon>
        <taxon>Agaricomycetidae</taxon>
        <taxon>Boletales</taxon>
        <taxon>Coniophorineae</taxon>
        <taxon>Coniophoraceae</taxon>
        <taxon>Coniophora</taxon>
    </lineage>
</organism>
<feature type="compositionally biased region" description="Low complexity" evidence="1">
    <location>
        <begin position="1"/>
        <end position="15"/>
    </location>
</feature>
<sequence>MSLSADADVAAGGVDSQPMKNARRRASESIITALKAKFNAYEILGKEKYTGGSDIILAELFHPCLRSAAHPNVARWWKEISNRPSWLTVKDDASAIRFSLG</sequence>
<proteinExistence type="predicted"/>
<accession>A0A5M3MNS0</accession>
<dbReference type="KEGG" id="cput:CONPUDRAFT_154675"/>
<dbReference type="Proteomes" id="UP000053558">
    <property type="component" value="Unassembled WGS sequence"/>
</dbReference>
<dbReference type="AlphaFoldDB" id="A0A5M3MNS0"/>
<reference evidence="3" key="1">
    <citation type="journal article" date="2012" name="Science">
        <title>The Paleozoic origin of enzymatic lignin decomposition reconstructed from 31 fungal genomes.</title>
        <authorList>
            <person name="Floudas D."/>
            <person name="Binder M."/>
            <person name="Riley R."/>
            <person name="Barry K."/>
            <person name="Blanchette R.A."/>
            <person name="Henrissat B."/>
            <person name="Martinez A.T."/>
            <person name="Otillar R."/>
            <person name="Spatafora J.W."/>
            <person name="Yadav J.S."/>
            <person name="Aerts A."/>
            <person name="Benoit I."/>
            <person name="Boyd A."/>
            <person name="Carlson A."/>
            <person name="Copeland A."/>
            <person name="Coutinho P.M."/>
            <person name="de Vries R.P."/>
            <person name="Ferreira P."/>
            <person name="Findley K."/>
            <person name="Foster B."/>
            <person name="Gaskell J."/>
            <person name="Glotzer D."/>
            <person name="Gorecki P."/>
            <person name="Heitman J."/>
            <person name="Hesse C."/>
            <person name="Hori C."/>
            <person name="Igarashi K."/>
            <person name="Jurgens J.A."/>
            <person name="Kallen N."/>
            <person name="Kersten P."/>
            <person name="Kohler A."/>
            <person name="Kuees U."/>
            <person name="Kumar T.K.A."/>
            <person name="Kuo A."/>
            <person name="LaButti K."/>
            <person name="Larrondo L.F."/>
            <person name="Lindquist E."/>
            <person name="Ling A."/>
            <person name="Lombard V."/>
            <person name="Lucas S."/>
            <person name="Lundell T."/>
            <person name="Martin R."/>
            <person name="McLaughlin D.J."/>
            <person name="Morgenstern I."/>
            <person name="Morin E."/>
            <person name="Murat C."/>
            <person name="Nagy L.G."/>
            <person name="Nolan M."/>
            <person name="Ohm R.A."/>
            <person name="Patyshakuliyeva A."/>
            <person name="Rokas A."/>
            <person name="Ruiz-Duenas F.J."/>
            <person name="Sabat G."/>
            <person name="Salamov A."/>
            <person name="Samejima M."/>
            <person name="Schmutz J."/>
            <person name="Slot J.C."/>
            <person name="St John F."/>
            <person name="Stenlid J."/>
            <person name="Sun H."/>
            <person name="Sun S."/>
            <person name="Syed K."/>
            <person name="Tsang A."/>
            <person name="Wiebenga A."/>
            <person name="Young D."/>
            <person name="Pisabarro A."/>
            <person name="Eastwood D.C."/>
            <person name="Martin F."/>
            <person name="Cullen D."/>
            <person name="Grigoriev I.V."/>
            <person name="Hibbett D.S."/>
        </authorList>
    </citation>
    <scope>NUCLEOTIDE SEQUENCE [LARGE SCALE GENOMIC DNA]</scope>
    <source>
        <strain evidence="3">RWD-64-598 SS2</strain>
    </source>
</reference>